<evidence type="ECO:0000256" key="1">
    <source>
        <dbReference type="ARBA" id="ARBA00022723"/>
    </source>
</evidence>
<gene>
    <name evidence="8" type="primary">8_1</name>
    <name evidence="7" type="synonym">8_2</name>
    <name evidence="7" type="ORF">CM83_55620</name>
    <name evidence="8" type="ORF">CM83_55632</name>
</gene>
<dbReference type="GO" id="GO:0008270">
    <property type="term" value="F:zinc ion binding"/>
    <property type="evidence" value="ECO:0007669"/>
    <property type="project" value="UniProtKB-KW"/>
</dbReference>
<accession>A0A0A9YZ56</accession>
<proteinExistence type="predicted"/>
<organism evidence="8">
    <name type="scientific">Lygus hesperus</name>
    <name type="common">Western plant bug</name>
    <dbReference type="NCBI Taxonomy" id="30085"/>
    <lineage>
        <taxon>Eukaryota</taxon>
        <taxon>Metazoa</taxon>
        <taxon>Ecdysozoa</taxon>
        <taxon>Arthropoda</taxon>
        <taxon>Hexapoda</taxon>
        <taxon>Insecta</taxon>
        <taxon>Pterygota</taxon>
        <taxon>Neoptera</taxon>
        <taxon>Paraneoptera</taxon>
        <taxon>Hemiptera</taxon>
        <taxon>Heteroptera</taxon>
        <taxon>Panheteroptera</taxon>
        <taxon>Cimicomorpha</taxon>
        <taxon>Miridae</taxon>
        <taxon>Mirini</taxon>
        <taxon>Lygus</taxon>
    </lineage>
</organism>
<name>A0A0A9YZ56_LYGHE</name>
<evidence type="ECO:0000256" key="3">
    <source>
        <dbReference type="ARBA" id="ARBA00022833"/>
    </source>
</evidence>
<evidence type="ECO:0000313" key="8">
    <source>
        <dbReference type="EMBL" id="JAG34850.1"/>
    </source>
</evidence>
<evidence type="ECO:0000256" key="4">
    <source>
        <dbReference type="ARBA" id="ARBA00023125"/>
    </source>
</evidence>
<dbReference type="SUPFAM" id="SSF57716">
    <property type="entry name" value="Glucocorticoid receptor-like (DNA-binding domain)"/>
    <property type="match status" value="1"/>
</dbReference>
<feature type="non-terminal residue" evidence="8">
    <location>
        <position position="213"/>
    </location>
</feature>
<sequence>MVAGSPPLQDCLFLCARHFKRSSFADLNMEELIEGSIPVYPTRPLHPVHMNYRPLKKPVVHSESPTVSNVIDPYQDDDCTTTKPKCDSKKKWRCAAVGCDVSNESHPDMRKINMPPYNDRLSLWREIVGDTPTRKYNNSLCTRHFGINQFYDGETRKHFVKMTNPVYPTGPLNMNTMDYCPPELDITVAMETDGDENLVVVTLDDDGQSETEI</sequence>
<reference evidence="8" key="1">
    <citation type="journal article" date="2014" name="PLoS ONE">
        <title>Transcriptome-Based Identification of ABC Transporters in the Western Tarnished Plant Bug Lygus hesperus.</title>
        <authorList>
            <person name="Hull J.J."/>
            <person name="Chaney K."/>
            <person name="Geib S.M."/>
            <person name="Fabrick J.A."/>
            <person name="Brent C.S."/>
            <person name="Walsh D."/>
            <person name="Lavine L.C."/>
        </authorList>
    </citation>
    <scope>NUCLEOTIDE SEQUENCE</scope>
</reference>
<dbReference type="InterPro" id="IPR006612">
    <property type="entry name" value="THAP_Znf"/>
</dbReference>
<evidence type="ECO:0000256" key="5">
    <source>
        <dbReference type="PROSITE-ProRule" id="PRU00309"/>
    </source>
</evidence>
<dbReference type="GO" id="GO:0003677">
    <property type="term" value="F:DNA binding"/>
    <property type="evidence" value="ECO:0007669"/>
    <property type="project" value="UniProtKB-UniRule"/>
</dbReference>
<protein>
    <submittedName>
        <fullName evidence="8">Envelope glycoprotein B</fullName>
    </submittedName>
</protein>
<dbReference type="EMBL" id="GBHO01008759">
    <property type="protein sequence ID" value="JAG34845.1"/>
    <property type="molecule type" value="Transcribed_RNA"/>
</dbReference>
<evidence type="ECO:0000259" key="6">
    <source>
        <dbReference type="PROSITE" id="PS50950"/>
    </source>
</evidence>
<keyword evidence="8" id="KW-0261">Viral envelope protein</keyword>
<reference evidence="8" key="2">
    <citation type="submission" date="2014-07" db="EMBL/GenBank/DDBJ databases">
        <authorList>
            <person name="Hull J."/>
        </authorList>
    </citation>
    <scope>NUCLEOTIDE SEQUENCE</scope>
</reference>
<keyword evidence="2 5" id="KW-0863">Zinc-finger</keyword>
<feature type="domain" description="THAP-type" evidence="6">
    <location>
        <begin position="90"/>
        <end position="168"/>
    </location>
</feature>
<keyword evidence="4 5" id="KW-0238">DNA-binding</keyword>
<keyword evidence="3" id="KW-0862">Zinc</keyword>
<evidence type="ECO:0000256" key="2">
    <source>
        <dbReference type="ARBA" id="ARBA00022771"/>
    </source>
</evidence>
<keyword evidence="1" id="KW-0479">Metal-binding</keyword>
<dbReference type="EMBL" id="GBHO01008754">
    <property type="protein sequence ID" value="JAG34850.1"/>
    <property type="molecule type" value="Transcribed_RNA"/>
</dbReference>
<dbReference type="AlphaFoldDB" id="A0A0A9YZ56"/>
<keyword evidence="8" id="KW-0946">Virion</keyword>
<dbReference type="PROSITE" id="PS50950">
    <property type="entry name" value="ZF_THAP"/>
    <property type="match status" value="1"/>
</dbReference>
<evidence type="ECO:0000313" key="7">
    <source>
        <dbReference type="EMBL" id="JAG34845.1"/>
    </source>
</evidence>